<dbReference type="Proteomes" id="UP000054485">
    <property type="component" value="Unassembled WGS sequence"/>
</dbReference>
<name>A0A0C9Z9Z3_9AGAM</name>
<evidence type="ECO:0000313" key="2">
    <source>
        <dbReference type="EMBL" id="KIK34335.1"/>
    </source>
</evidence>
<feature type="compositionally biased region" description="Basic residues" evidence="1">
    <location>
        <begin position="737"/>
        <end position="751"/>
    </location>
</feature>
<sequence length="969" mass="108641">MSIHRQVRVGREAYARTMVRRDPEVRPDKLLEKGTTLANHLSRNSGLHEYKETEEEVLITVLKKVKAVYDDSPHDKRNTLAIEHLIEVRTHQEKNARLHKVLHDENMCVFLATRVLNLGPHFRHRREFMVNWLAKNMDVCMGTRMHVYKALSSKAPFPSSAEMTGLLQKVTRQGEGRARSVDMGERDGTIDKHASFAFQDVKDHIGDMTPRYVELLSSYRQKVVHSLKDAWGLTENEDFEENEILVHLDRVVARVMLHLSPEQGKKHAPEPLLCGMLMDHAWTTFGSIKEGLQEVSRWFETLLDYYKMLHPKRHTMNDWTTVMLKNISKDQRFLSNGSEYSAKVTNIIWEHRRTLMVRLTNYMIINQTRLTPRPKDKKDLINAFDALPEEEIIASETLTKILQTRRMKANKSRDFSSEPPSVAGVMSLHTTAWDWLSPTLKNAVRDIDPCMRAITVERLYVRTYRPHMLEDAFIGTLRRLLEETLTLRVKEVTTIDSHGLLSNKQAWLWWDGLVLNPAQEAPAVVLEGIKDDVIKEQRQQQDRLVMENADREAIQKLVAYVSNMACALSASPATMLSADVTIPLEELITGLEVNAARNRTRKLDGKSTMVVDLNKIEFDLGIQVPNGYVDKSTIGYSAETKTHEPETGEQSQPKKRTKKGKGRDVEEKGTPVPAPAIQQPAKKDTAKQAKGRAVEQEGTSDPTQKSSLPRSKSAVVALETTPQITPQARAASQPVKPKPRPRPIPIKKAHRQQSPPAIDEDIEILDDKPKAAPSSPDATSNDTPLGSPAPRDDASEPPTSPAPSNDQHTDREGTAPSSPEHRKTDGEESTDDGHDGSGATPHRSSSPFVGFSTTDTNWFNPNSDEDRDHDMEDGVGIVEEEEEDGVMTPIDDRRGEELVPTQPLTPVSQPPIISERHVAATPAPPPVKRQRAPTTNSNASSTSGRGRTAKKKAKVAQADDAEFTFIPGI</sequence>
<evidence type="ECO:0000256" key="1">
    <source>
        <dbReference type="SAM" id="MobiDB-lite"/>
    </source>
</evidence>
<gene>
    <name evidence="2" type="ORF">CY34DRAFT_17794</name>
</gene>
<feature type="compositionally biased region" description="Basic and acidic residues" evidence="1">
    <location>
        <begin position="681"/>
        <end position="695"/>
    </location>
</feature>
<feature type="compositionally biased region" description="Polar residues" evidence="1">
    <location>
        <begin position="842"/>
        <end position="862"/>
    </location>
</feature>
<proteinExistence type="predicted"/>
<reference evidence="3" key="2">
    <citation type="submission" date="2015-01" db="EMBL/GenBank/DDBJ databases">
        <title>Evolutionary Origins and Diversification of the Mycorrhizal Mutualists.</title>
        <authorList>
            <consortium name="DOE Joint Genome Institute"/>
            <consortium name="Mycorrhizal Genomics Consortium"/>
            <person name="Kohler A."/>
            <person name="Kuo A."/>
            <person name="Nagy L.G."/>
            <person name="Floudas D."/>
            <person name="Copeland A."/>
            <person name="Barry K.W."/>
            <person name="Cichocki N."/>
            <person name="Veneault-Fourrey C."/>
            <person name="LaButti K."/>
            <person name="Lindquist E.A."/>
            <person name="Lipzen A."/>
            <person name="Lundell T."/>
            <person name="Morin E."/>
            <person name="Murat C."/>
            <person name="Riley R."/>
            <person name="Ohm R."/>
            <person name="Sun H."/>
            <person name="Tunlid A."/>
            <person name="Henrissat B."/>
            <person name="Grigoriev I.V."/>
            <person name="Hibbett D.S."/>
            <person name="Martin F."/>
        </authorList>
    </citation>
    <scope>NUCLEOTIDE SEQUENCE [LARGE SCALE GENOMIC DNA]</scope>
    <source>
        <strain evidence="3">UH-Slu-Lm8-n1</strain>
    </source>
</reference>
<accession>A0A0C9Z9Z3</accession>
<dbReference type="AlphaFoldDB" id="A0A0C9Z9Z3"/>
<reference evidence="2 3" key="1">
    <citation type="submission" date="2014-04" db="EMBL/GenBank/DDBJ databases">
        <authorList>
            <consortium name="DOE Joint Genome Institute"/>
            <person name="Kuo A."/>
            <person name="Ruytinx J."/>
            <person name="Rineau F."/>
            <person name="Colpaert J."/>
            <person name="Kohler A."/>
            <person name="Nagy L.G."/>
            <person name="Floudas D."/>
            <person name="Copeland A."/>
            <person name="Barry K.W."/>
            <person name="Cichocki N."/>
            <person name="Veneault-Fourrey C."/>
            <person name="LaButti K."/>
            <person name="Lindquist E.A."/>
            <person name="Lipzen A."/>
            <person name="Lundell T."/>
            <person name="Morin E."/>
            <person name="Murat C."/>
            <person name="Sun H."/>
            <person name="Tunlid A."/>
            <person name="Henrissat B."/>
            <person name="Grigoriev I.V."/>
            <person name="Hibbett D.S."/>
            <person name="Martin F."/>
            <person name="Nordberg H.P."/>
            <person name="Cantor M.N."/>
            <person name="Hua S.X."/>
        </authorList>
    </citation>
    <scope>NUCLEOTIDE SEQUENCE [LARGE SCALE GENOMIC DNA]</scope>
    <source>
        <strain evidence="2 3">UH-Slu-Lm8-n1</strain>
    </source>
</reference>
<protein>
    <submittedName>
        <fullName evidence="2">Uncharacterized protein</fullName>
    </submittedName>
</protein>
<feature type="compositionally biased region" description="Basic and acidic residues" evidence="1">
    <location>
        <begin position="807"/>
        <end position="835"/>
    </location>
</feature>
<dbReference type="HOGENOM" id="CLU_305915_0_0_1"/>
<evidence type="ECO:0000313" key="3">
    <source>
        <dbReference type="Proteomes" id="UP000054485"/>
    </source>
</evidence>
<feature type="region of interest" description="Disordered" evidence="1">
    <location>
        <begin position="637"/>
        <end position="955"/>
    </location>
</feature>
<organism evidence="2 3">
    <name type="scientific">Suillus luteus UH-Slu-Lm8-n1</name>
    <dbReference type="NCBI Taxonomy" id="930992"/>
    <lineage>
        <taxon>Eukaryota</taxon>
        <taxon>Fungi</taxon>
        <taxon>Dikarya</taxon>
        <taxon>Basidiomycota</taxon>
        <taxon>Agaricomycotina</taxon>
        <taxon>Agaricomycetes</taxon>
        <taxon>Agaricomycetidae</taxon>
        <taxon>Boletales</taxon>
        <taxon>Suillineae</taxon>
        <taxon>Suillaceae</taxon>
        <taxon>Suillus</taxon>
    </lineage>
</organism>
<feature type="compositionally biased region" description="Acidic residues" evidence="1">
    <location>
        <begin position="873"/>
        <end position="885"/>
    </location>
</feature>
<feature type="compositionally biased region" description="Polar residues" evidence="1">
    <location>
        <begin position="697"/>
        <end position="710"/>
    </location>
</feature>
<dbReference type="EMBL" id="KN835770">
    <property type="protein sequence ID" value="KIK34335.1"/>
    <property type="molecule type" value="Genomic_DNA"/>
</dbReference>
<keyword evidence="3" id="KW-1185">Reference proteome</keyword>
<dbReference type="OrthoDB" id="2683566at2759"/>
<feature type="compositionally biased region" description="Low complexity" evidence="1">
    <location>
        <begin position="934"/>
        <end position="946"/>
    </location>
</feature>
<dbReference type="InParanoid" id="A0A0C9Z9Z3"/>